<proteinExistence type="predicted"/>
<name>K4A3J9_SETIT</name>
<organism evidence="2 3">
    <name type="scientific">Setaria italica</name>
    <name type="common">Foxtail millet</name>
    <name type="synonym">Panicum italicum</name>
    <dbReference type="NCBI Taxonomy" id="4555"/>
    <lineage>
        <taxon>Eukaryota</taxon>
        <taxon>Viridiplantae</taxon>
        <taxon>Streptophyta</taxon>
        <taxon>Embryophyta</taxon>
        <taxon>Tracheophyta</taxon>
        <taxon>Spermatophyta</taxon>
        <taxon>Magnoliopsida</taxon>
        <taxon>Liliopsida</taxon>
        <taxon>Poales</taxon>
        <taxon>Poaceae</taxon>
        <taxon>PACMAD clade</taxon>
        <taxon>Panicoideae</taxon>
        <taxon>Panicodae</taxon>
        <taxon>Paniceae</taxon>
        <taxon>Cenchrinae</taxon>
        <taxon>Setaria</taxon>
    </lineage>
</organism>
<protein>
    <submittedName>
        <fullName evidence="2">Uncharacterized protein</fullName>
    </submittedName>
</protein>
<feature type="region of interest" description="Disordered" evidence="1">
    <location>
        <begin position="1"/>
        <end position="21"/>
    </location>
</feature>
<dbReference type="Proteomes" id="UP000004995">
    <property type="component" value="Unassembled WGS sequence"/>
</dbReference>
<evidence type="ECO:0000313" key="3">
    <source>
        <dbReference type="Proteomes" id="UP000004995"/>
    </source>
</evidence>
<reference evidence="2" key="2">
    <citation type="submission" date="2018-08" db="UniProtKB">
        <authorList>
            <consortium name="EnsemblPlants"/>
        </authorList>
    </citation>
    <scope>IDENTIFICATION</scope>
    <source>
        <strain evidence="2">Yugu1</strain>
    </source>
</reference>
<dbReference type="EnsemblPlants" id="KQL22683">
    <property type="protein sequence ID" value="KQL22683"/>
    <property type="gene ID" value="SETIT_033452mg"/>
</dbReference>
<dbReference type="EMBL" id="AGNK02000705">
    <property type="status" value="NOT_ANNOTATED_CDS"/>
    <property type="molecule type" value="Genomic_DNA"/>
</dbReference>
<evidence type="ECO:0000313" key="2">
    <source>
        <dbReference type="EnsemblPlants" id="KQL22683"/>
    </source>
</evidence>
<dbReference type="AlphaFoldDB" id="K4A3J9"/>
<evidence type="ECO:0000256" key="1">
    <source>
        <dbReference type="SAM" id="MobiDB-lite"/>
    </source>
</evidence>
<dbReference type="HOGENOM" id="CLU_3192264_0_0_1"/>
<sequence>MFAFVSASASSTSETQAEDTCHRVDQQSNVLMLLLDKLSKLLLDMN</sequence>
<keyword evidence="3" id="KW-1185">Reference proteome</keyword>
<dbReference type="Gramene" id="KQL22683">
    <property type="protein sequence ID" value="KQL22683"/>
    <property type="gene ID" value="SETIT_033452mg"/>
</dbReference>
<dbReference type="InParanoid" id="K4A3J9"/>
<reference evidence="3" key="1">
    <citation type="journal article" date="2012" name="Nat. Biotechnol.">
        <title>Reference genome sequence of the model plant Setaria.</title>
        <authorList>
            <person name="Bennetzen J.L."/>
            <person name="Schmutz J."/>
            <person name="Wang H."/>
            <person name="Percifield R."/>
            <person name="Hawkins J."/>
            <person name="Pontaroli A.C."/>
            <person name="Estep M."/>
            <person name="Feng L."/>
            <person name="Vaughn J.N."/>
            <person name="Grimwood J."/>
            <person name="Jenkins J."/>
            <person name="Barry K."/>
            <person name="Lindquist E."/>
            <person name="Hellsten U."/>
            <person name="Deshpande S."/>
            <person name="Wang X."/>
            <person name="Wu X."/>
            <person name="Mitros T."/>
            <person name="Triplett J."/>
            <person name="Yang X."/>
            <person name="Ye C.Y."/>
            <person name="Mauro-Herrera M."/>
            <person name="Wang L."/>
            <person name="Li P."/>
            <person name="Sharma M."/>
            <person name="Sharma R."/>
            <person name="Ronald P.C."/>
            <person name="Panaud O."/>
            <person name="Kellogg E.A."/>
            <person name="Brutnell T.P."/>
            <person name="Doust A.N."/>
            <person name="Tuskan G.A."/>
            <person name="Rokhsar D."/>
            <person name="Devos K.M."/>
        </authorList>
    </citation>
    <scope>NUCLEOTIDE SEQUENCE [LARGE SCALE GENOMIC DNA]</scope>
    <source>
        <strain evidence="3">cv. Yugu1</strain>
    </source>
</reference>
<feature type="compositionally biased region" description="Low complexity" evidence="1">
    <location>
        <begin position="1"/>
        <end position="15"/>
    </location>
</feature>
<accession>K4A3J9</accession>